<evidence type="ECO:0000256" key="4">
    <source>
        <dbReference type="ARBA" id="ARBA00004991"/>
    </source>
</evidence>
<evidence type="ECO:0000256" key="11">
    <source>
        <dbReference type="ARBA" id="ARBA00023098"/>
    </source>
</evidence>
<evidence type="ECO:0000256" key="15">
    <source>
        <dbReference type="ARBA" id="ARBA00038965"/>
    </source>
</evidence>
<keyword evidence="5" id="KW-0812">Transmembrane</keyword>
<dbReference type="FunFam" id="3.40.640.10:FF:000020">
    <property type="entry name" value="sphingosine-1-phosphate lyase 1"/>
    <property type="match status" value="1"/>
</dbReference>
<evidence type="ECO:0000256" key="6">
    <source>
        <dbReference type="ARBA" id="ARBA00022824"/>
    </source>
</evidence>
<gene>
    <name evidence="20" type="ORF">ANE_LOCUS3263</name>
</gene>
<evidence type="ECO:0000256" key="16">
    <source>
        <dbReference type="ARBA" id="ARBA00042568"/>
    </source>
</evidence>
<evidence type="ECO:0000256" key="17">
    <source>
        <dbReference type="ARBA" id="ARBA00067991"/>
    </source>
</evidence>
<comment type="cofactor">
    <cofactor evidence="1 18 19">
        <name>pyridoxal 5'-phosphate</name>
        <dbReference type="ChEBI" id="CHEBI:597326"/>
    </cofactor>
</comment>
<dbReference type="SUPFAM" id="SSF53383">
    <property type="entry name" value="PLP-dependent transferases"/>
    <property type="match status" value="1"/>
</dbReference>
<sequence length="544" mass="59591">MDLFSYSSMKSMLIQARGLLNSRLSEFEPLVLLVAPLLTLFLAQIIGSVFGVVHDKGLKACLVGFVMGFLKMVPGVQNYIDAEKQKVVDQLQSGSSSKKKNRAEELPVKGLGVEVLEKMEDEKRNDAIWQGKCSGTVYIGGSESEGHFALVNQACSMFAHTNPLHSDVFQSVVRFESEVVAMTAALLGSKETTSGGQICGNMTSGGTESIVLAVKSSRDYMKYKKGIKRPEMIIPESGHSAYDKAAQYFNIKLWRVPVDKEFRADVKAMRRYINRNTIMIVGSAPGFPHGIIDPIEELGQLALSYGICFHVDLCLGGFVLPFARKLGYPIPAFDFSVQGVTSISVDVHKYGLAPKGTSTVLYRNHEIRKHQFVAVTEWSGGLYVSPTIAGSRPGSLVAGAWAAMMSLGEEGYLQNTSKIMEATKRLEEGVREIHELFVVGKPDMTIVAFGSKTLDIFEVNDFMSSKGWHLNALQRPNSIHICVTLQHVPIIDDFLQDLREAVETVKANPGPVTGGLAPIYGAAGKMPDRGMVNELLVSYMDSQY</sequence>
<proteinExistence type="inferred from homology"/>
<accession>A0A565ATT9</accession>
<evidence type="ECO:0000256" key="18">
    <source>
        <dbReference type="PIRSR" id="PIRSR602129-50"/>
    </source>
</evidence>
<comment type="pathway">
    <text evidence="4">Sphingolipid metabolism.</text>
</comment>
<dbReference type="OrthoDB" id="10254570at2759"/>
<organism evidence="20 21">
    <name type="scientific">Arabis nemorensis</name>
    <dbReference type="NCBI Taxonomy" id="586526"/>
    <lineage>
        <taxon>Eukaryota</taxon>
        <taxon>Viridiplantae</taxon>
        <taxon>Streptophyta</taxon>
        <taxon>Embryophyta</taxon>
        <taxon>Tracheophyta</taxon>
        <taxon>Spermatophyta</taxon>
        <taxon>Magnoliopsida</taxon>
        <taxon>eudicotyledons</taxon>
        <taxon>Gunneridae</taxon>
        <taxon>Pentapetalae</taxon>
        <taxon>rosids</taxon>
        <taxon>malvids</taxon>
        <taxon>Brassicales</taxon>
        <taxon>Brassicaceae</taxon>
        <taxon>Arabideae</taxon>
        <taxon>Arabis</taxon>
    </lineage>
</organism>
<keyword evidence="13 19" id="KW-0456">Lyase</keyword>
<evidence type="ECO:0000256" key="10">
    <source>
        <dbReference type="ARBA" id="ARBA00022989"/>
    </source>
</evidence>
<comment type="subcellular location">
    <subcellularLocation>
        <location evidence="2">Endoplasmic reticulum membrane</location>
        <topology evidence="2">Single-pass type III membrane protein</topology>
    </subcellularLocation>
</comment>
<keyword evidence="6" id="KW-0256">Endoplasmic reticulum</keyword>
<dbReference type="PANTHER" id="PTHR42735">
    <property type="match status" value="1"/>
</dbReference>
<evidence type="ECO:0000256" key="19">
    <source>
        <dbReference type="RuleBase" id="RU000382"/>
    </source>
</evidence>
<dbReference type="PANTHER" id="PTHR42735:SF6">
    <property type="entry name" value="SPHINGOSINE-1-PHOSPHATE LYASE 1"/>
    <property type="match status" value="1"/>
</dbReference>
<dbReference type="AlphaFoldDB" id="A0A565ATT9"/>
<evidence type="ECO:0000256" key="8">
    <source>
        <dbReference type="ARBA" id="ARBA00022919"/>
    </source>
</evidence>
<dbReference type="GO" id="GO:0019752">
    <property type="term" value="P:carboxylic acid metabolic process"/>
    <property type="evidence" value="ECO:0007669"/>
    <property type="project" value="InterPro"/>
</dbReference>
<dbReference type="GO" id="GO:0030170">
    <property type="term" value="F:pyridoxal phosphate binding"/>
    <property type="evidence" value="ECO:0007669"/>
    <property type="project" value="InterPro"/>
</dbReference>
<keyword evidence="21" id="KW-1185">Reference proteome</keyword>
<comment type="pathway">
    <text evidence="3">Lipid metabolism; sphingolipid metabolism.</text>
</comment>
<feature type="modified residue" description="N6-(pyridoxal phosphate)lysine" evidence="18">
    <location>
        <position position="349"/>
    </location>
</feature>
<name>A0A565ATT9_9BRAS</name>
<dbReference type="GO" id="GO:0005789">
    <property type="term" value="C:endoplasmic reticulum membrane"/>
    <property type="evidence" value="ECO:0007669"/>
    <property type="project" value="UniProtKB-SubCell"/>
</dbReference>
<dbReference type="Gene3D" id="3.90.1150.10">
    <property type="entry name" value="Aspartate Aminotransferase, domain 1"/>
    <property type="match status" value="1"/>
</dbReference>
<keyword evidence="9" id="KW-0735">Signal-anchor</keyword>
<evidence type="ECO:0000256" key="5">
    <source>
        <dbReference type="ARBA" id="ARBA00022692"/>
    </source>
</evidence>
<dbReference type="InterPro" id="IPR015421">
    <property type="entry name" value="PyrdxlP-dep_Trfase_major"/>
</dbReference>
<evidence type="ECO:0000256" key="7">
    <source>
        <dbReference type="ARBA" id="ARBA00022898"/>
    </source>
</evidence>
<comment type="similarity">
    <text evidence="14">Belongs to the group II decarboxylase family. Sphingosine-1-phosphate lyase subfamily.</text>
</comment>
<dbReference type="GO" id="GO:0008117">
    <property type="term" value="F:sphinganine-1-phosphate aldolase activity"/>
    <property type="evidence" value="ECO:0007669"/>
    <property type="project" value="UniProtKB-EC"/>
</dbReference>
<evidence type="ECO:0000256" key="1">
    <source>
        <dbReference type="ARBA" id="ARBA00001933"/>
    </source>
</evidence>
<dbReference type="InterPro" id="IPR015424">
    <property type="entry name" value="PyrdxlP-dep_Trfase"/>
</dbReference>
<dbReference type="InterPro" id="IPR002129">
    <property type="entry name" value="PyrdxlP-dep_de-COase"/>
</dbReference>
<dbReference type="Gene3D" id="3.40.640.10">
    <property type="entry name" value="Type I PLP-dependent aspartate aminotransferase-like (Major domain)"/>
    <property type="match status" value="1"/>
</dbReference>
<dbReference type="Gene3D" id="6.10.140.2150">
    <property type="match status" value="1"/>
</dbReference>
<evidence type="ECO:0000256" key="12">
    <source>
        <dbReference type="ARBA" id="ARBA00023136"/>
    </source>
</evidence>
<keyword evidence="11" id="KW-0443">Lipid metabolism</keyword>
<dbReference type="Pfam" id="PF00282">
    <property type="entry name" value="Pyridoxal_deC"/>
    <property type="match status" value="1"/>
</dbReference>
<keyword evidence="12" id="KW-0472">Membrane</keyword>
<evidence type="ECO:0000256" key="13">
    <source>
        <dbReference type="ARBA" id="ARBA00023239"/>
    </source>
</evidence>
<dbReference type="FunFam" id="6.10.140.2150:FF:000001">
    <property type="entry name" value="Sphingosine-1-phosphate lyase 1"/>
    <property type="match status" value="1"/>
</dbReference>
<evidence type="ECO:0000313" key="21">
    <source>
        <dbReference type="Proteomes" id="UP000489600"/>
    </source>
</evidence>
<dbReference type="EMBL" id="CABITT030000001">
    <property type="protein sequence ID" value="VVA92818.1"/>
    <property type="molecule type" value="Genomic_DNA"/>
</dbReference>
<keyword evidence="10" id="KW-1133">Transmembrane helix</keyword>
<dbReference type="FunFam" id="3.90.1150.10:FF:000020">
    <property type="entry name" value="Sphingosine-1-phosphate lyase 1"/>
    <property type="match status" value="1"/>
</dbReference>
<evidence type="ECO:0000256" key="14">
    <source>
        <dbReference type="ARBA" id="ARBA00038302"/>
    </source>
</evidence>
<evidence type="ECO:0000256" key="2">
    <source>
        <dbReference type="ARBA" id="ARBA00004643"/>
    </source>
</evidence>
<dbReference type="EC" id="4.1.2.27" evidence="15"/>
<dbReference type="GO" id="GO:0030149">
    <property type="term" value="P:sphingolipid catabolic process"/>
    <property type="evidence" value="ECO:0007669"/>
    <property type="project" value="TreeGrafter"/>
</dbReference>
<reference evidence="20" key="1">
    <citation type="submission" date="2019-07" db="EMBL/GenBank/DDBJ databases">
        <authorList>
            <person name="Dittberner H."/>
        </authorList>
    </citation>
    <scope>NUCLEOTIDE SEQUENCE [LARGE SCALE GENOMIC DNA]</scope>
</reference>
<keyword evidence="7 18" id="KW-0663">Pyridoxal phosphate</keyword>
<evidence type="ECO:0000313" key="20">
    <source>
        <dbReference type="EMBL" id="VVA92818.1"/>
    </source>
</evidence>
<dbReference type="Proteomes" id="UP000489600">
    <property type="component" value="Unassembled WGS sequence"/>
</dbReference>
<evidence type="ECO:0000256" key="3">
    <source>
        <dbReference type="ARBA" id="ARBA00004760"/>
    </source>
</evidence>
<evidence type="ECO:0000256" key="9">
    <source>
        <dbReference type="ARBA" id="ARBA00022968"/>
    </source>
</evidence>
<dbReference type="InterPro" id="IPR015422">
    <property type="entry name" value="PyrdxlP-dep_Trfase_small"/>
</dbReference>
<keyword evidence="8" id="KW-0746">Sphingolipid metabolism</keyword>
<protein>
    <recommendedName>
        <fullName evidence="17">Sphingosine-1-phosphate lyase</fullName>
        <ecNumber evidence="15">4.1.2.27</ecNumber>
    </recommendedName>
    <alternativeName>
        <fullName evidence="16">Sphingosine-1-phosphate aldolase</fullName>
    </alternativeName>
</protein>
<dbReference type="InterPro" id="IPR050477">
    <property type="entry name" value="GrpII_AminoAcid_Decarb"/>
</dbReference>
<comment type="caution">
    <text evidence="20">The sequence shown here is derived from an EMBL/GenBank/DDBJ whole genome shotgun (WGS) entry which is preliminary data.</text>
</comment>